<keyword evidence="4 9" id="KW-0812">Transmembrane</keyword>
<keyword evidence="2" id="KW-1003">Cell membrane</keyword>
<dbReference type="GO" id="GO:0006935">
    <property type="term" value="P:chemotaxis"/>
    <property type="evidence" value="ECO:0007669"/>
    <property type="project" value="InterPro"/>
</dbReference>
<dbReference type="Pfam" id="PF17200">
    <property type="entry name" value="sCache_2"/>
    <property type="match status" value="1"/>
</dbReference>
<accession>A0A658QTG3</accession>
<feature type="transmembrane region" description="Helical" evidence="9">
    <location>
        <begin position="193"/>
        <end position="214"/>
    </location>
</feature>
<protein>
    <submittedName>
        <fullName evidence="11">Methyl-accepting chemotaxis sensory transducer</fullName>
    </submittedName>
</protein>
<evidence type="ECO:0000259" key="10">
    <source>
        <dbReference type="PROSITE" id="PS50111"/>
    </source>
</evidence>
<feature type="transmembrane region" description="Helical" evidence="9">
    <location>
        <begin position="14"/>
        <end position="34"/>
    </location>
</feature>
<dbReference type="InterPro" id="IPR004090">
    <property type="entry name" value="Chemotax_Me-accpt_rcpt"/>
</dbReference>
<gene>
    <name evidence="11" type="ORF">AWB72_01308</name>
</gene>
<evidence type="ECO:0000256" key="3">
    <source>
        <dbReference type="ARBA" id="ARBA00022481"/>
    </source>
</evidence>
<dbReference type="SUPFAM" id="SSF58104">
    <property type="entry name" value="Methyl-accepting chemotaxis protein (MCP) signaling domain"/>
    <property type="match status" value="1"/>
</dbReference>
<dbReference type="PANTHER" id="PTHR43531:SF14">
    <property type="entry name" value="METHYL-ACCEPTING CHEMOTAXIS PROTEIN I-RELATED"/>
    <property type="match status" value="1"/>
</dbReference>
<comment type="caution">
    <text evidence="11">The sequence shown here is derived from an EMBL/GenBank/DDBJ whole genome shotgun (WGS) entry which is preliminary data.</text>
</comment>
<organism evidence="11 12">
    <name type="scientific">Caballeronia concitans</name>
    <dbReference type="NCBI Taxonomy" id="1777133"/>
    <lineage>
        <taxon>Bacteria</taxon>
        <taxon>Pseudomonadati</taxon>
        <taxon>Pseudomonadota</taxon>
        <taxon>Betaproteobacteria</taxon>
        <taxon>Burkholderiales</taxon>
        <taxon>Burkholderiaceae</taxon>
        <taxon>Caballeronia</taxon>
    </lineage>
</organism>
<keyword evidence="6 9" id="KW-0472">Membrane</keyword>
<comment type="similarity">
    <text evidence="7">Belongs to the methyl-accepting chemotaxis (MCP) protein family.</text>
</comment>
<evidence type="ECO:0000256" key="1">
    <source>
        <dbReference type="ARBA" id="ARBA00004651"/>
    </source>
</evidence>
<evidence type="ECO:0000313" key="11">
    <source>
        <dbReference type="EMBL" id="SAL20177.1"/>
    </source>
</evidence>
<dbReference type="GO" id="GO:0005886">
    <property type="term" value="C:plasma membrane"/>
    <property type="evidence" value="ECO:0007669"/>
    <property type="project" value="UniProtKB-SubCell"/>
</dbReference>
<evidence type="ECO:0000256" key="7">
    <source>
        <dbReference type="ARBA" id="ARBA00029447"/>
    </source>
</evidence>
<reference evidence="11 12" key="1">
    <citation type="submission" date="2016-01" db="EMBL/GenBank/DDBJ databases">
        <authorList>
            <person name="Peeters C."/>
        </authorList>
    </citation>
    <scope>NUCLEOTIDE SEQUENCE [LARGE SCALE GENOMIC DNA]</scope>
    <source>
        <strain evidence="11">LMG 29315</strain>
    </source>
</reference>
<sequence length="521" mass="55447">MTGDTVKLTFSQKLWLPLILSIVLAASVTLIDAYRLRQVRFDERKNDLVHATQVGLSTVKAFADQAAAGKITEDEAKARALDAIKGTRYGQGGTGYFTVMNFEPVILMHPFHPELVGKNQDSYTDPNGVALYHDTVARVKNDGGGFVNYSFTKPGLSGVFPKTAYAASYAPWGWILQTGAYVDDIDAAFRTSLYQSVAVLLLAAAAMAAIVVWINRGILRSLGGDPAYAAQIASRIADNDLTVVVETASTDQSSLLHSMKRMQQQLQAMIREIHVSSESIVSAVSQIAAGNQDLSQRTEEQAASLEETASSMEELTSTVKNNAESAKQASHIATTAMETAQRGGGVVQQVVETMDGINASSDRIAEIVGTIESIAFQTNILALNAAVEAARAGEEGRGFAVVASEVRSLAQRSAAASKEIKALIDDSVNRVKAGSGYVDVAGATMEEILQSVKRVTDIVSEIAAASAEQSKGIGEVNLAVTQMDAVTQQNAALVEQVSAAAFSMKSQADELSSKVKRFKVQ</sequence>
<dbReference type="PANTHER" id="PTHR43531">
    <property type="entry name" value="PROTEIN ICFG"/>
    <property type="match status" value="1"/>
</dbReference>
<keyword evidence="5 9" id="KW-1133">Transmembrane helix</keyword>
<evidence type="ECO:0000313" key="12">
    <source>
        <dbReference type="Proteomes" id="UP000198263"/>
    </source>
</evidence>
<keyword evidence="12" id="KW-1185">Reference proteome</keyword>
<proteinExistence type="inferred from homology"/>
<evidence type="ECO:0000256" key="5">
    <source>
        <dbReference type="ARBA" id="ARBA00022989"/>
    </source>
</evidence>
<dbReference type="Pfam" id="PF00015">
    <property type="entry name" value="MCPsignal"/>
    <property type="match status" value="1"/>
</dbReference>
<dbReference type="EMBL" id="FCNV02000002">
    <property type="protein sequence ID" value="SAL20177.1"/>
    <property type="molecule type" value="Genomic_DNA"/>
</dbReference>
<name>A0A658QTG3_9BURK</name>
<dbReference type="GO" id="GO:0007165">
    <property type="term" value="P:signal transduction"/>
    <property type="evidence" value="ECO:0007669"/>
    <property type="project" value="UniProtKB-KW"/>
</dbReference>
<dbReference type="FunFam" id="1.10.287.950:FF:000001">
    <property type="entry name" value="Methyl-accepting chemotaxis sensory transducer"/>
    <property type="match status" value="1"/>
</dbReference>
<evidence type="ECO:0000256" key="6">
    <source>
        <dbReference type="ARBA" id="ARBA00023136"/>
    </source>
</evidence>
<dbReference type="InterPro" id="IPR004089">
    <property type="entry name" value="MCPsignal_dom"/>
</dbReference>
<dbReference type="PROSITE" id="PS50111">
    <property type="entry name" value="CHEMOTAXIS_TRANSDUC_2"/>
    <property type="match status" value="1"/>
</dbReference>
<dbReference type="InterPro" id="IPR033480">
    <property type="entry name" value="sCache_2"/>
</dbReference>
<evidence type="ECO:0000256" key="4">
    <source>
        <dbReference type="ARBA" id="ARBA00022692"/>
    </source>
</evidence>
<dbReference type="Gene3D" id="3.30.450.20">
    <property type="entry name" value="PAS domain"/>
    <property type="match status" value="1"/>
</dbReference>
<evidence type="ECO:0000256" key="9">
    <source>
        <dbReference type="SAM" id="Phobius"/>
    </source>
</evidence>
<dbReference type="CDD" id="cd11386">
    <property type="entry name" value="MCP_signal"/>
    <property type="match status" value="1"/>
</dbReference>
<dbReference type="PRINTS" id="PR00260">
    <property type="entry name" value="CHEMTRNSDUCR"/>
</dbReference>
<dbReference type="Gene3D" id="1.10.287.950">
    <property type="entry name" value="Methyl-accepting chemotaxis protein"/>
    <property type="match status" value="1"/>
</dbReference>
<comment type="subcellular location">
    <subcellularLocation>
        <location evidence="1">Cell membrane</location>
        <topology evidence="1">Multi-pass membrane protein</topology>
    </subcellularLocation>
</comment>
<feature type="domain" description="Methyl-accepting transducer" evidence="10">
    <location>
        <begin position="276"/>
        <end position="505"/>
    </location>
</feature>
<dbReference type="InterPro" id="IPR051310">
    <property type="entry name" value="MCP_chemotaxis"/>
</dbReference>
<dbReference type="SMART" id="SM01049">
    <property type="entry name" value="Cache_2"/>
    <property type="match status" value="1"/>
</dbReference>
<dbReference type="GO" id="GO:0004888">
    <property type="term" value="F:transmembrane signaling receptor activity"/>
    <property type="evidence" value="ECO:0007669"/>
    <property type="project" value="InterPro"/>
</dbReference>
<dbReference type="AlphaFoldDB" id="A0A658QTG3"/>
<evidence type="ECO:0000256" key="8">
    <source>
        <dbReference type="PROSITE-ProRule" id="PRU00284"/>
    </source>
</evidence>
<keyword evidence="8" id="KW-0807">Transducer</keyword>
<dbReference type="Proteomes" id="UP000198263">
    <property type="component" value="Unassembled WGS sequence"/>
</dbReference>
<evidence type="ECO:0000256" key="2">
    <source>
        <dbReference type="ARBA" id="ARBA00022475"/>
    </source>
</evidence>
<dbReference type="SMART" id="SM00283">
    <property type="entry name" value="MA"/>
    <property type="match status" value="1"/>
</dbReference>
<keyword evidence="3" id="KW-0488">Methylation</keyword>